<dbReference type="RefSeq" id="WP_184476203.1">
    <property type="nucleotide sequence ID" value="NZ_JACHIV010000001.1"/>
</dbReference>
<reference evidence="2 3" key="1">
    <citation type="submission" date="2020-08" db="EMBL/GenBank/DDBJ databases">
        <title>Sequencing the genomes of 1000 actinobacteria strains.</title>
        <authorList>
            <person name="Klenk H.-P."/>
        </authorList>
    </citation>
    <scope>NUCLEOTIDE SEQUENCE [LARGE SCALE GENOMIC DNA]</scope>
    <source>
        <strain evidence="2 3">DSM 45582</strain>
    </source>
</reference>
<name>A0A840N4V5_9PSEU</name>
<sequence>MTDDEPEHVPVMPAWSIWAGAAVLLVVGTLAVWLLLSLYGGGSAQDKIQLEIIKLAGSIVVGTGGAVALFLAARRQRTTELDLAQKARTAVATEHDATERRVTELYAAAAEQLGSDKAPVRMAGLYALERLGQANPIHRQTIVDLMCSYLRMPFSPSNFERDTSPIENLEEKRKREIRPRVSIFELDGQYFETESPGLAAFVSRQPKPELAIQDEEAIQEIQVRQTVQRLIGSHIRPSRQDKDSGNQFWEDIDLDLSEATLFQWSMDQCCVRSAQFRETRFVGGTYFVGSRFKGEASFDESRFFGGVTFKGASFEGELWSTGTVFDGVNFSSVEFFDGANFGDATFNEMAIFRSASFHGDASFRNAYFGEGAKFAHVDFYKDASFDQAQFLDAKAAHPSEIPREAWFGSCRFHSLAHFHDSYAFARTTGEVWSSIPNWEAQLVDNEIEDNYERVLMAMIPRGVEN</sequence>
<dbReference type="InterPro" id="IPR001646">
    <property type="entry name" value="5peptide_repeat"/>
</dbReference>
<evidence type="ECO:0000313" key="2">
    <source>
        <dbReference type="EMBL" id="MBB5067026.1"/>
    </source>
</evidence>
<feature type="transmembrane region" description="Helical" evidence="1">
    <location>
        <begin position="52"/>
        <end position="73"/>
    </location>
</feature>
<dbReference type="Pfam" id="PF13576">
    <property type="entry name" value="Pentapeptide_3"/>
    <property type="match status" value="2"/>
</dbReference>
<feature type="transmembrane region" description="Helical" evidence="1">
    <location>
        <begin position="15"/>
        <end position="40"/>
    </location>
</feature>
<keyword evidence="1" id="KW-0472">Membrane</keyword>
<dbReference type="SUPFAM" id="SSF141571">
    <property type="entry name" value="Pentapeptide repeat-like"/>
    <property type="match status" value="1"/>
</dbReference>
<dbReference type="AlphaFoldDB" id="A0A840N4V5"/>
<dbReference type="Gene3D" id="2.160.20.80">
    <property type="entry name" value="E3 ubiquitin-protein ligase SopA"/>
    <property type="match status" value="1"/>
</dbReference>
<evidence type="ECO:0000256" key="1">
    <source>
        <dbReference type="SAM" id="Phobius"/>
    </source>
</evidence>
<keyword evidence="3" id="KW-1185">Reference proteome</keyword>
<gene>
    <name evidence="2" type="ORF">BJ969_000114</name>
</gene>
<proteinExistence type="predicted"/>
<keyword evidence="1" id="KW-0812">Transmembrane</keyword>
<protein>
    <submittedName>
        <fullName evidence="2">Uncharacterized protein YjbI with pentapeptide repeats</fullName>
    </submittedName>
</protein>
<accession>A0A840N4V5</accession>
<evidence type="ECO:0000313" key="3">
    <source>
        <dbReference type="Proteomes" id="UP000580474"/>
    </source>
</evidence>
<dbReference type="Proteomes" id="UP000580474">
    <property type="component" value="Unassembled WGS sequence"/>
</dbReference>
<organism evidence="2 3">
    <name type="scientific">Saccharopolyspora gloriosae</name>
    <dbReference type="NCBI Taxonomy" id="455344"/>
    <lineage>
        <taxon>Bacteria</taxon>
        <taxon>Bacillati</taxon>
        <taxon>Actinomycetota</taxon>
        <taxon>Actinomycetes</taxon>
        <taxon>Pseudonocardiales</taxon>
        <taxon>Pseudonocardiaceae</taxon>
        <taxon>Saccharopolyspora</taxon>
    </lineage>
</organism>
<comment type="caution">
    <text evidence="2">The sequence shown here is derived from an EMBL/GenBank/DDBJ whole genome shotgun (WGS) entry which is preliminary data.</text>
</comment>
<dbReference type="EMBL" id="JACHIV010000001">
    <property type="protein sequence ID" value="MBB5067026.1"/>
    <property type="molecule type" value="Genomic_DNA"/>
</dbReference>
<keyword evidence="1" id="KW-1133">Transmembrane helix</keyword>